<protein>
    <submittedName>
        <fullName evidence="1">DUF2634 domain-containing protein</fullName>
    </submittedName>
</protein>
<proteinExistence type="predicted"/>
<dbReference type="EMBL" id="JACSNV010000017">
    <property type="protein sequence ID" value="MBM6878615.1"/>
    <property type="molecule type" value="Genomic_DNA"/>
</dbReference>
<evidence type="ECO:0000313" key="1">
    <source>
        <dbReference type="EMBL" id="MBM6878615.1"/>
    </source>
</evidence>
<keyword evidence="2" id="KW-1185">Reference proteome</keyword>
<evidence type="ECO:0000313" key="2">
    <source>
        <dbReference type="Proteomes" id="UP000729290"/>
    </source>
</evidence>
<accession>A0ABS2GBT4</accession>
<name>A0ABS2GBT4_9FIRM</name>
<sequence length="142" mass="16175">MSLFPFFGDTAAETESGAELPLYKEVAWDFENNVPRLKNGEYEIAAENKAIKTWVYKALKTERFRYLIYSWNFGSEIDSLIGQSYTPNLTKAECIRYIEEALLINPYIKAVTEVEVSFSEGHLSVSGHLETIYGETEIEVSV</sequence>
<reference evidence="1 2" key="1">
    <citation type="journal article" date="2021" name="Sci. Rep.">
        <title>The distribution of antibiotic resistance genes in chicken gut microbiota commensals.</title>
        <authorList>
            <person name="Juricova H."/>
            <person name="Matiasovicova J."/>
            <person name="Kubasova T."/>
            <person name="Cejkova D."/>
            <person name="Rychlik I."/>
        </authorList>
    </citation>
    <scope>NUCLEOTIDE SEQUENCE [LARGE SCALE GENOMIC DNA]</scope>
    <source>
        <strain evidence="1 2">An431b</strain>
    </source>
</reference>
<comment type="caution">
    <text evidence="1">The sequence shown here is derived from an EMBL/GenBank/DDBJ whole genome shotgun (WGS) entry which is preliminary data.</text>
</comment>
<dbReference type="Proteomes" id="UP000729290">
    <property type="component" value="Unassembled WGS sequence"/>
</dbReference>
<dbReference type="RefSeq" id="WP_205134266.1">
    <property type="nucleotide sequence ID" value="NZ_JACSNT010000015.1"/>
</dbReference>
<dbReference type="InterPro" id="IPR020288">
    <property type="entry name" value="Sheath_initiator"/>
</dbReference>
<gene>
    <name evidence="1" type="ORF">H9X83_10670</name>
</gene>
<dbReference type="Gene3D" id="3.10.450.40">
    <property type="match status" value="1"/>
</dbReference>
<organism evidence="1 2">
    <name type="scientific">Anaerotignum lactatifermentans</name>
    <dbReference type="NCBI Taxonomy" id="160404"/>
    <lineage>
        <taxon>Bacteria</taxon>
        <taxon>Bacillati</taxon>
        <taxon>Bacillota</taxon>
        <taxon>Clostridia</taxon>
        <taxon>Lachnospirales</taxon>
        <taxon>Anaerotignaceae</taxon>
        <taxon>Anaerotignum</taxon>
    </lineage>
</organism>
<dbReference type="Pfam" id="PF10934">
    <property type="entry name" value="Sheath_initiator"/>
    <property type="match status" value="1"/>
</dbReference>